<dbReference type="EMBL" id="JAPEVB010000006">
    <property type="protein sequence ID" value="KAJ4386314.1"/>
    <property type="molecule type" value="Genomic_DNA"/>
</dbReference>
<dbReference type="GO" id="GO:0010468">
    <property type="term" value="P:regulation of gene expression"/>
    <property type="evidence" value="ECO:0007669"/>
    <property type="project" value="TreeGrafter"/>
</dbReference>
<feature type="domain" description="C2H2-type" evidence="11">
    <location>
        <begin position="234"/>
        <end position="261"/>
    </location>
</feature>
<sequence>MATMMMSNHYAQQQHFAYGQPQGPPSPPMDDTSRCSLPSISNLLGLADGGSPTTETSPASQQASSQKSETRPNSSHYNQPQQQQQQRTGALPPTPPMSSDASFDGYSHSPTAKSVHQLSTQNYYFDSAPSMGHVETDAHRQQMIPRIPVQPAYAPAYAASYMSNPSMGSYYPTMQPTPPPQPQVSGLYFQRPLPQAFPPMPMSVMPSAGPSPWQHHHYISPQSAASFPQSQDRYICQTCNKAFSRPSSLRIHSHSHTGEKPFKCPHAGCGKAFSVRSNMKRHERGCHSFEASSTSPLMS</sequence>
<dbReference type="FunFam" id="3.30.160.60:FF:000176">
    <property type="entry name" value="zinc finger protein 70"/>
    <property type="match status" value="1"/>
</dbReference>
<evidence type="ECO:0000313" key="12">
    <source>
        <dbReference type="EMBL" id="KAJ4386314.1"/>
    </source>
</evidence>
<organism evidence="12 13">
    <name type="scientific">Gnomoniopsis smithogilvyi</name>
    <dbReference type="NCBI Taxonomy" id="1191159"/>
    <lineage>
        <taxon>Eukaryota</taxon>
        <taxon>Fungi</taxon>
        <taxon>Dikarya</taxon>
        <taxon>Ascomycota</taxon>
        <taxon>Pezizomycotina</taxon>
        <taxon>Sordariomycetes</taxon>
        <taxon>Sordariomycetidae</taxon>
        <taxon>Diaporthales</taxon>
        <taxon>Gnomoniaceae</taxon>
        <taxon>Gnomoniopsis</taxon>
    </lineage>
</organism>
<dbReference type="SMART" id="SM00355">
    <property type="entry name" value="ZnF_C2H2"/>
    <property type="match status" value="2"/>
</dbReference>
<evidence type="ECO:0000256" key="1">
    <source>
        <dbReference type="ARBA" id="ARBA00004123"/>
    </source>
</evidence>
<evidence type="ECO:0000256" key="7">
    <source>
        <dbReference type="ARBA" id="ARBA00023163"/>
    </source>
</evidence>
<comment type="subcellular location">
    <subcellularLocation>
        <location evidence="1">Nucleus</location>
    </subcellularLocation>
</comment>
<dbReference type="GO" id="GO:0008270">
    <property type="term" value="F:zinc ion binding"/>
    <property type="evidence" value="ECO:0007669"/>
    <property type="project" value="UniProtKB-KW"/>
</dbReference>
<dbReference type="FunFam" id="3.30.160.60:FF:000060">
    <property type="entry name" value="zinc finger protein 436"/>
    <property type="match status" value="1"/>
</dbReference>
<dbReference type="InterPro" id="IPR036236">
    <property type="entry name" value="Znf_C2H2_sf"/>
</dbReference>
<gene>
    <name evidence="12" type="ORF">N0V93_009207</name>
</gene>
<evidence type="ECO:0000259" key="11">
    <source>
        <dbReference type="PROSITE" id="PS50157"/>
    </source>
</evidence>
<keyword evidence="7" id="KW-0804">Transcription</keyword>
<dbReference type="Pfam" id="PF00096">
    <property type="entry name" value="zf-C2H2"/>
    <property type="match status" value="2"/>
</dbReference>
<evidence type="ECO:0000256" key="3">
    <source>
        <dbReference type="ARBA" id="ARBA00022737"/>
    </source>
</evidence>
<dbReference type="AlphaFoldDB" id="A0A9W8YJ85"/>
<comment type="caution">
    <text evidence="12">The sequence shown here is derived from an EMBL/GenBank/DDBJ whole genome shotgun (WGS) entry which is preliminary data.</text>
</comment>
<keyword evidence="4 9" id="KW-0863">Zinc-finger</keyword>
<dbReference type="PROSITE" id="PS00028">
    <property type="entry name" value="ZINC_FINGER_C2H2_1"/>
    <property type="match status" value="2"/>
</dbReference>
<dbReference type="PANTHER" id="PTHR16515">
    <property type="entry name" value="PR DOMAIN ZINC FINGER PROTEIN"/>
    <property type="match status" value="1"/>
</dbReference>
<evidence type="ECO:0000256" key="4">
    <source>
        <dbReference type="ARBA" id="ARBA00022771"/>
    </source>
</evidence>
<evidence type="ECO:0000256" key="8">
    <source>
        <dbReference type="ARBA" id="ARBA00023242"/>
    </source>
</evidence>
<keyword evidence="8" id="KW-0539">Nucleus</keyword>
<evidence type="ECO:0000256" key="9">
    <source>
        <dbReference type="PROSITE-ProRule" id="PRU00042"/>
    </source>
</evidence>
<dbReference type="Proteomes" id="UP001140453">
    <property type="component" value="Unassembled WGS sequence"/>
</dbReference>
<keyword evidence="5" id="KW-0862">Zinc</keyword>
<keyword evidence="2" id="KW-0479">Metal-binding</keyword>
<reference evidence="12" key="1">
    <citation type="submission" date="2022-10" db="EMBL/GenBank/DDBJ databases">
        <title>Tapping the CABI collections for fungal endophytes: first genome assemblies for Collariella, Neodidymelliopsis, Ascochyta clinopodiicola, Didymella pomorum, Didymosphaeria variabile, Neocosmospora piperis and Neocucurbitaria cava.</title>
        <authorList>
            <person name="Hill R."/>
        </authorList>
    </citation>
    <scope>NUCLEOTIDE SEQUENCE</scope>
    <source>
        <strain evidence="12">IMI 355082</strain>
    </source>
</reference>
<feature type="domain" description="C2H2-type" evidence="11">
    <location>
        <begin position="262"/>
        <end position="292"/>
    </location>
</feature>
<keyword evidence="3" id="KW-0677">Repeat</keyword>
<feature type="compositionally biased region" description="Low complexity" evidence="10">
    <location>
        <begin position="53"/>
        <end position="67"/>
    </location>
</feature>
<dbReference type="OrthoDB" id="6077919at2759"/>
<dbReference type="PANTHER" id="PTHR16515:SF49">
    <property type="entry name" value="GASTRULA ZINC FINGER PROTEIN XLCGF49.1-LIKE-RELATED"/>
    <property type="match status" value="1"/>
</dbReference>
<evidence type="ECO:0000256" key="5">
    <source>
        <dbReference type="ARBA" id="ARBA00022833"/>
    </source>
</evidence>
<evidence type="ECO:0000256" key="2">
    <source>
        <dbReference type="ARBA" id="ARBA00022723"/>
    </source>
</evidence>
<keyword evidence="6" id="KW-0805">Transcription regulation</keyword>
<dbReference type="InterPro" id="IPR013087">
    <property type="entry name" value="Znf_C2H2_type"/>
</dbReference>
<evidence type="ECO:0000313" key="13">
    <source>
        <dbReference type="Proteomes" id="UP001140453"/>
    </source>
</evidence>
<dbReference type="InterPro" id="IPR050331">
    <property type="entry name" value="Zinc_finger"/>
</dbReference>
<dbReference type="PROSITE" id="PS50157">
    <property type="entry name" value="ZINC_FINGER_C2H2_2"/>
    <property type="match status" value="2"/>
</dbReference>
<name>A0A9W8YJ85_9PEZI</name>
<feature type="region of interest" description="Disordered" evidence="10">
    <location>
        <begin position="13"/>
        <end position="114"/>
    </location>
</feature>
<dbReference type="GO" id="GO:0005634">
    <property type="term" value="C:nucleus"/>
    <property type="evidence" value="ECO:0007669"/>
    <property type="project" value="UniProtKB-SubCell"/>
</dbReference>
<accession>A0A9W8YJ85</accession>
<dbReference type="Gene3D" id="3.30.160.60">
    <property type="entry name" value="Classic Zinc Finger"/>
    <property type="match status" value="2"/>
</dbReference>
<protein>
    <recommendedName>
        <fullName evidence="11">C2H2-type domain-containing protein</fullName>
    </recommendedName>
</protein>
<dbReference type="SUPFAM" id="SSF57667">
    <property type="entry name" value="beta-beta-alpha zinc fingers"/>
    <property type="match status" value="1"/>
</dbReference>
<evidence type="ECO:0000256" key="6">
    <source>
        <dbReference type="ARBA" id="ARBA00023015"/>
    </source>
</evidence>
<proteinExistence type="predicted"/>
<evidence type="ECO:0000256" key="10">
    <source>
        <dbReference type="SAM" id="MobiDB-lite"/>
    </source>
</evidence>
<keyword evidence="13" id="KW-1185">Reference proteome</keyword>